<evidence type="ECO:0000259" key="7">
    <source>
        <dbReference type="Pfam" id="PF02683"/>
    </source>
</evidence>
<organism evidence="8">
    <name type="scientific">marine sediment metagenome</name>
    <dbReference type="NCBI Taxonomy" id="412755"/>
    <lineage>
        <taxon>unclassified sequences</taxon>
        <taxon>metagenomes</taxon>
        <taxon>ecological metagenomes</taxon>
    </lineage>
</organism>
<reference evidence="8" key="1">
    <citation type="journal article" date="2014" name="Front. Microbiol.">
        <title>High frequency of phylogenetically diverse reductive dehalogenase-homologous genes in deep subseafloor sedimentary metagenomes.</title>
        <authorList>
            <person name="Kawai M."/>
            <person name="Futagami T."/>
            <person name="Toyoda A."/>
            <person name="Takaki Y."/>
            <person name="Nishi S."/>
            <person name="Hori S."/>
            <person name="Arai W."/>
            <person name="Tsubouchi T."/>
            <person name="Morono Y."/>
            <person name="Uchiyama I."/>
            <person name="Ito T."/>
            <person name="Fujiyama A."/>
            <person name="Inagaki F."/>
            <person name="Takami H."/>
        </authorList>
    </citation>
    <scope>NUCLEOTIDE SEQUENCE</scope>
    <source>
        <strain evidence="8">Expedition CK06-06</strain>
    </source>
</reference>
<evidence type="ECO:0000313" key="8">
    <source>
        <dbReference type="EMBL" id="GAG11707.1"/>
    </source>
</evidence>
<dbReference type="AlphaFoldDB" id="X0VKG8"/>
<dbReference type="Pfam" id="PF02683">
    <property type="entry name" value="DsbD_TM"/>
    <property type="match status" value="1"/>
</dbReference>
<evidence type="ECO:0000256" key="4">
    <source>
        <dbReference type="ARBA" id="ARBA00022989"/>
    </source>
</evidence>
<proteinExistence type="inferred from homology"/>
<feature type="transmembrane region" description="Helical" evidence="6">
    <location>
        <begin position="116"/>
        <end position="136"/>
    </location>
</feature>
<gene>
    <name evidence="8" type="ORF">S01H1_37347</name>
</gene>
<dbReference type="EMBL" id="BARS01023455">
    <property type="protein sequence ID" value="GAG11707.1"/>
    <property type="molecule type" value="Genomic_DNA"/>
</dbReference>
<protein>
    <recommendedName>
        <fullName evidence="7">Cytochrome C biogenesis protein transmembrane domain-containing protein</fullName>
    </recommendedName>
</protein>
<sequence length="216" mass="23253">MDPQNLTLSIAFLAGLLSFVSPCVLPLVPAYIGYLGGTTVIAAEHREADSETARIFLHSLLFVLGFSLVFVLLGASATFLGRLLFDYSGLLQRVGGVLLVVFGMRLMGIGWSRKRWISAALVVALATFLFSSGWLVQGGIDFGQYAFGWLADSAIMGLVVLAGADWAAARHAILAVGAGSLNFVARYDFDPLVPNLVTSALITLVAFFFNRTDFFY</sequence>
<keyword evidence="5 6" id="KW-0472">Membrane</keyword>
<feature type="non-terminal residue" evidence="8">
    <location>
        <position position="216"/>
    </location>
</feature>
<dbReference type="InterPro" id="IPR051790">
    <property type="entry name" value="Cytochrome_c-biogenesis_DsbD"/>
</dbReference>
<feature type="transmembrane region" description="Helical" evidence="6">
    <location>
        <begin position="87"/>
        <end position="104"/>
    </location>
</feature>
<dbReference type="PANTHER" id="PTHR31272">
    <property type="entry name" value="CYTOCHROME C-TYPE BIOGENESIS PROTEIN HI_1454-RELATED"/>
    <property type="match status" value="1"/>
</dbReference>
<keyword evidence="3 6" id="KW-0812">Transmembrane</keyword>
<evidence type="ECO:0000256" key="5">
    <source>
        <dbReference type="ARBA" id="ARBA00023136"/>
    </source>
</evidence>
<dbReference type="GO" id="GO:0017004">
    <property type="term" value="P:cytochrome complex assembly"/>
    <property type="evidence" value="ECO:0007669"/>
    <property type="project" value="InterPro"/>
</dbReference>
<accession>X0VKG8</accession>
<feature type="transmembrane region" description="Helical" evidence="6">
    <location>
        <begin position="55"/>
        <end position="81"/>
    </location>
</feature>
<comment type="caution">
    <text evidence="8">The sequence shown here is derived from an EMBL/GenBank/DDBJ whole genome shotgun (WGS) entry which is preliminary data.</text>
</comment>
<dbReference type="PANTHER" id="PTHR31272:SF4">
    <property type="entry name" value="CYTOCHROME C-TYPE BIOGENESIS PROTEIN HI_1454-RELATED"/>
    <property type="match status" value="1"/>
</dbReference>
<keyword evidence="4 6" id="KW-1133">Transmembrane helix</keyword>
<comment type="similarity">
    <text evidence="2">Belongs to the DsbD family.</text>
</comment>
<name>X0VKG8_9ZZZZ</name>
<feature type="domain" description="Cytochrome C biogenesis protein transmembrane" evidence="7">
    <location>
        <begin position="6"/>
        <end position="99"/>
    </location>
</feature>
<feature type="transmembrane region" description="Helical" evidence="6">
    <location>
        <begin position="168"/>
        <end position="185"/>
    </location>
</feature>
<evidence type="ECO:0000256" key="1">
    <source>
        <dbReference type="ARBA" id="ARBA00004141"/>
    </source>
</evidence>
<feature type="transmembrane region" description="Helical" evidence="6">
    <location>
        <begin position="6"/>
        <end position="34"/>
    </location>
</feature>
<dbReference type="InterPro" id="IPR003834">
    <property type="entry name" value="Cyt_c_assmbl_TM_dom"/>
</dbReference>
<evidence type="ECO:0000256" key="2">
    <source>
        <dbReference type="ARBA" id="ARBA00006143"/>
    </source>
</evidence>
<comment type="subcellular location">
    <subcellularLocation>
        <location evidence="1">Membrane</location>
        <topology evidence="1">Multi-pass membrane protein</topology>
    </subcellularLocation>
</comment>
<evidence type="ECO:0000256" key="3">
    <source>
        <dbReference type="ARBA" id="ARBA00022692"/>
    </source>
</evidence>
<feature type="transmembrane region" description="Helical" evidence="6">
    <location>
        <begin position="191"/>
        <end position="209"/>
    </location>
</feature>
<evidence type="ECO:0000256" key="6">
    <source>
        <dbReference type="SAM" id="Phobius"/>
    </source>
</evidence>
<dbReference type="GO" id="GO:0016020">
    <property type="term" value="C:membrane"/>
    <property type="evidence" value="ECO:0007669"/>
    <property type="project" value="UniProtKB-SubCell"/>
</dbReference>